<dbReference type="OrthoDB" id="5187110at2"/>
<evidence type="ECO:0000313" key="7">
    <source>
        <dbReference type="EMBL" id="ROR90402.1"/>
    </source>
</evidence>
<keyword evidence="4 5" id="KW-0472">Membrane</keyword>
<keyword evidence="2 5" id="KW-0812">Transmembrane</keyword>
<dbReference type="Proteomes" id="UP000281738">
    <property type="component" value="Unassembled WGS sequence"/>
</dbReference>
<evidence type="ECO:0000256" key="4">
    <source>
        <dbReference type="ARBA" id="ARBA00023136"/>
    </source>
</evidence>
<keyword evidence="8" id="KW-1185">Reference proteome</keyword>
<evidence type="ECO:0000259" key="6">
    <source>
        <dbReference type="Pfam" id="PF06271"/>
    </source>
</evidence>
<dbReference type="EMBL" id="RKHO01000001">
    <property type="protein sequence ID" value="ROR90402.1"/>
    <property type="molecule type" value="Genomic_DNA"/>
</dbReference>
<dbReference type="Pfam" id="PF06271">
    <property type="entry name" value="RDD"/>
    <property type="match status" value="1"/>
</dbReference>
<proteinExistence type="predicted"/>
<dbReference type="GO" id="GO:0016020">
    <property type="term" value="C:membrane"/>
    <property type="evidence" value="ECO:0007669"/>
    <property type="project" value="UniProtKB-SubCell"/>
</dbReference>
<protein>
    <submittedName>
        <fullName evidence="7">RDD family protein</fullName>
    </submittedName>
</protein>
<feature type="transmembrane region" description="Helical" evidence="5">
    <location>
        <begin position="41"/>
        <end position="67"/>
    </location>
</feature>
<keyword evidence="3 5" id="KW-1133">Transmembrane helix</keyword>
<evidence type="ECO:0000256" key="1">
    <source>
        <dbReference type="ARBA" id="ARBA00004141"/>
    </source>
</evidence>
<evidence type="ECO:0000313" key="8">
    <source>
        <dbReference type="Proteomes" id="UP000281738"/>
    </source>
</evidence>
<comment type="caution">
    <text evidence="7">The sequence shown here is derived from an EMBL/GenBank/DDBJ whole genome shotgun (WGS) entry which is preliminary data.</text>
</comment>
<dbReference type="RefSeq" id="WP_123389558.1">
    <property type="nucleotide sequence ID" value="NZ_RKHO01000001.1"/>
</dbReference>
<reference evidence="7 8" key="1">
    <citation type="submission" date="2018-11" db="EMBL/GenBank/DDBJ databases">
        <title>Sequencing the genomes of 1000 actinobacteria strains.</title>
        <authorList>
            <person name="Klenk H.-P."/>
        </authorList>
    </citation>
    <scope>NUCLEOTIDE SEQUENCE [LARGE SCALE GENOMIC DNA]</scope>
    <source>
        <strain evidence="7 8">DSM 12652</strain>
    </source>
</reference>
<dbReference type="InterPro" id="IPR010432">
    <property type="entry name" value="RDD"/>
</dbReference>
<comment type="subcellular location">
    <subcellularLocation>
        <location evidence="1">Membrane</location>
        <topology evidence="1">Multi-pass membrane protein</topology>
    </subcellularLocation>
</comment>
<accession>A0A3N2CS89</accession>
<feature type="domain" description="RDD" evidence="6">
    <location>
        <begin position="4"/>
        <end position="114"/>
    </location>
</feature>
<organism evidence="7 8">
    <name type="scientific">Nocardioides aurantiacus</name>
    <dbReference type="NCBI Taxonomy" id="86796"/>
    <lineage>
        <taxon>Bacteria</taxon>
        <taxon>Bacillati</taxon>
        <taxon>Actinomycetota</taxon>
        <taxon>Actinomycetes</taxon>
        <taxon>Propionibacteriales</taxon>
        <taxon>Nocardioidaceae</taxon>
        <taxon>Nocardioides</taxon>
    </lineage>
</organism>
<evidence type="ECO:0000256" key="2">
    <source>
        <dbReference type="ARBA" id="ARBA00022692"/>
    </source>
</evidence>
<feature type="transmembrane region" description="Helical" evidence="5">
    <location>
        <begin position="79"/>
        <end position="101"/>
    </location>
</feature>
<evidence type="ECO:0000256" key="5">
    <source>
        <dbReference type="SAM" id="Phobius"/>
    </source>
</evidence>
<dbReference type="AlphaFoldDB" id="A0A3N2CS89"/>
<evidence type="ECO:0000256" key="3">
    <source>
        <dbReference type="ARBA" id="ARBA00022989"/>
    </source>
</evidence>
<gene>
    <name evidence="7" type="ORF">EDD33_1242</name>
</gene>
<sequence>MPEYASWGRRILALAIDWIASILAVVGLVGFARYLDDPSSGWWVLGVFAVQVTLLTALVGGSFGQICTGVRVLREDGRLLPFIPTLLRTVLICLVVPPIIFQSATGRGLHDLWTRSAAYDARSARRAA</sequence>
<feature type="transmembrane region" description="Helical" evidence="5">
    <location>
        <begin position="12"/>
        <end position="35"/>
    </location>
</feature>
<name>A0A3N2CS89_9ACTN</name>